<evidence type="ECO:0000256" key="6">
    <source>
        <dbReference type="ARBA" id="ARBA00022824"/>
    </source>
</evidence>
<dbReference type="GO" id="GO:0004222">
    <property type="term" value="F:metalloendopeptidase activity"/>
    <property type="evidence" value="ECO:0007669"/>
    <property type="project" value="InterPro"/>
</dbReference>
<keyword evidence="3" id="KW-0645">Protease</keyword>
<evidence type="ECO:0000256" key="3">
    <source>
        <dbReference type="ARBA" id="ARBA00022670"/>
    </source>
</evidence>
<evidence type="ECO:0000256" key="5">
    <source>
        <dbReference type="ARBA" id="ARBA00022801"/>
    </source>
</evidence>
<evidence type="ECO:0000256" key="1">
    <source>
        <dbReference type="ARBA" id="ARBA00004477"/>
    </source>
</evidence>
<comment type="caution">
    <text evidence="15">The sequence shown here is derived from an EMBL/GenBank/DDBJ whole genome shotgun (WGS) entry which is preliminary data.</text>
</comment>
<dbReference type="InterPro" id="IPR039731">
    <property type="entry name" value="Rce1"/>
</dbReference>
<evidence type="ECO:0000256" key="9">
    <source>
        <dbReference type="ARBA" id="ARBA00032607"/>
    </source>
</evidence>
<accession>A0A8S1HM11</accession>
<dbReference type="GO" id="GO:0005789">
    <property type="term" value="C:endoplasmic reticulum membrane"/>
    <property type="evidence" value="ECO:0007669"/>
    <property type="project" value="UniProtKB-SubCell"/>
</dbReference>
<feature type="transmembrane region" description="Helical" evidence="13">
    <location>
        <begin position="192"/>
        <end position="213"/>
    </location>
</feature>
<evidence type="ECO:0000256" key="8">
    <source>
        <dbReference type="ARBA" id="ARBA00023136"/>
    </source>
</evidence>
<name>A0A8S1HM11_9PELO</name>
<comment type="subcellular location">
    <subcellularLocation>
        <location evidence="1">Endoplasmic reticulum membrane</location>
        <topology evidence="1">Multi-pass membrane protein</topology>
    </subcellularLocation>
</comment>
<protein>
    <recommendedName>
        <fullName evidence="12">CAAX prenyl protease 2</fullName>
        <ecNumber evidence="11">3.4.26.1</ecNumber>
    </recommendedName>
    <alternativeName>
        <fullName evidence="9">Farnesylated proteins-converting enzyme 2</fullName>
    </alternativeName>
</protein>
<feature type="transmembrane region" description="Helical" evidence="13">
    <location>
        <begin position="48"/>
        <end position="66"/>
    </location>
</feature>
<evidence type="ECO:0000256" key="4">
    <source>
        <dbReference type="ARBA" id="ARBA00022692"/>
    </source>
</evidence>
<comment type="catalytic activity">
    <reaction evidence="10">
        <text>Hydrolyzes the peptide bond -P2-(S-farnesyl or geranylgeranyl)C-P1'-P2'-P3'-COOH where P1' and P2' are amino acids with aliphatic sidechains and P3' is any C-terminal residue.</text>
        <dbReference type="EC" id="3.4.26.1"/>
    </reaction>
</comment>
<evidence type="ECO:0000256" key="11">
    <source>
        <dbReference type="ARBA" id="ARBA00049729"/>
    </source>
</evidence>
<evidence type="ECO:0000256" key="10">
    <source>
        <dbReference type="ARBA" id="ARBA00047280"/>
    </source>
</evidence>
<dbReference type="GO" id="GO:0071586">
    <property type="term" value="P:CAAX-box protein processing"/>
    <property type="evidence" value="ECO:0007669"/>
    <property type="project" value="InterPro"/>
</dbReference>
<dbReference type="Proteomes" id="UP000835052">
    <property type="component" value="Unassembled WGS sequence"/>
</dbReference>
<organism evidence="15 16">
    <name type="scientific">Caenorhabditis auriculariae</name>
    <dbReference type="NCBI Taxonomy" id="2777116"/>
    <lineage>
        <taxon>Eukaryota</taxon>
        <taxon>Metazoa</taxon>
        <taxon>Ecdysozoa</taxon>
        <taxon>Nematoda</taxon>
        <taxon>Chromadorea</taxon>
        <taxon>Rhabditida</taxon>
        <taxon>Rhabditina</taxon>
        <taxon>Rhabditomorpha</taxon>
        <taxon>Rhabditoidea</taxon>
        <taxon>Rhabditidae</taxon>
        <taxon>Peloderinae</taxon>
        <taxon>Caenorhabditis</taxon>
    </lineage>
</organism>
<evidence type="ECO:0000256" key="7">
    <source>
        <dbReference type="ARBA" id="ARBA00022989"/>
    </source>
</evidence>
<evidence type="ECO:0000313" key="16">
    <source>
        <dbReference type="Proteomes" id="UP000835052"/>
    </source>
</evidence>
<keyword evidence="16" id="KW-1185">Reference proteome</keyword>
<dbReference type="EMBL" id="CAJGYM010000066">
    <property type="protein sequence ID" value="CAD6196131.1"/>
    <property type="molecule type" value="Genomic_DNA"/>
</dbReference>
<evidence type="ECO:0000256" key="13">
    <source>
        <dbReference type="SAM" id="Phobius"/>
    </source>
</evidence>
<keyword evidence="6" id="KW-0256">Endoplasmic reticulum</keyword>
<feature type="transmembrane region" description="Helical" evidence="13">
    <location>
        <begin position="86"/>
        <end position="108"/>
    </location>
</feature>
<comment type="similarity">
    <text evidence="2">Belongs to the peptidase U48 family.</text>
</comment>
<sequence length="321" mass="36079">MQASAHPMGCGASLALALCMPLSYVALVQLFDRDGIDRNHTVSIKRRFTGAFLNNIISVGCTWMILKQGSSTPLRDMGLHVDKLLNAIFFPCILMFTLYFGQFVMMFYDRTLGNCFDLKSWLRSFRSATWLRDIVLGPVTEEIAFRCCSVVLMSQCASSLATVFLSPVPFALSHFHHVFDDQRRGFTPQQAFLKRTFQFAYTYIFGVFASYLLLSTRHALVPIVAHSICNSLGLPLLHEIGFYPKLSQRATLWISYIAGFAPPTTALAVVPEPRPLNLDGCTHFLYLASIDRFTHMSPDFWRQIGCFGGVLSNGPRVHVPR</sequence>
<gene>
    <name evidence="15" type="ORF">CAUJ_LOCUS12046</name>
</gene>
<feature type="transmembrane region" description="Helical" evidence="13">
    <location>
        <begin position="6"/>
        <end position="27"/>
    </location>
</feature>
<dbReference type="PANTHER" id="PTHR13046">
    <property type="entry name" value="PROTEASE U48 CAAX PRENYL PROTEASE RCE1"/>
    <property type="match status" value="1"/>
</dbReference>
<evidence type="ECO:0000313" key="15">
    <source>
        <dbReference type="EMBL" id="CAD6196131.1"/>
    </source>
</evidence>
<dbReference type="OrthoDB" id="271604at2759"/>
<reference evidence="15" key="1">
    <citation type="submission" date="2020-10" db="EMBL/GenBank/DDBJ databases">
        <authorList>
            <person name="Kikuchi T."/>
        </authorList>
    </citation>
    <scope>NUCLEOTIDE SEQUENCE</scope>
    <source>
        <strain evidence="15">NKZ352</strain>
    </source>
</reference>
<dbReference type="InterPro" id="IPR003675">
    <property type="entry name" value="Rce1/LyrA-like_dom"/>
</dbReference>
<keyword evidence="5" id="KW-0378">Hydrolase</keyword>
<proteinExistence type="inferred from homology"/>
<dbReference type="EC" id="3.4.26.1" evidence="11"/>
<evidence type="ECO:0000259" key="14">
    <source>
        <dbReference type="Pfam" id="PF02517"/>
    </source>
</evidence>
<keyword evidence="8 13" id="KW-0472">Membrane</keyword>
<feature type="domain" description="CAAX prenyl protease 2/Lysostaphin resistance protein A-like" evidence="14">
    <location>
        <begin position="128"/>
        <end position="231"/>
    </location>
</feature>
<dbReference type="AlphaFoldDB" id="A0A8S1HM11"/>
<evidence type="ECO:0000256" key="12">
    <source>
        <dbReference type="ARBA" id="ARBA00049763"/>
    </source>
</evidence>
<evidence type="ECO:0000256" key="2">
    <source>
        <dbReference type="ARBA" id="ARBA00006897"/>
    </source>
</evidence>
<keyword evidence="4 13" id="KW-0812">Transmembrane</keyword>
<dbReference type="PANTHER" id="PTHR13046:SF0">
    <property type="entry name" value="CAAX PRENYL PROTEASE 2"/>
    <property type="match status" value="1"/>
</dbReference>
<dbReference type="Pfam" id="PF02517">
    <property type="entry name" value="Rce1-like"/>
    <property type="match status" value="1"/>
</dbReference>
<keyword evidence="7 13" id="KW-1133">Transmembrane helix</keyword>